<dbReference type="GO" id="GO:0006265">
    <property type="term" value="P:DNA topological change"/>
    <property type="evidence" value="ECO:0007669"/>
    <property type="project" value="UniProtKB-UniRule"/>
</dbReference>
<comment type="similarity">
    <text evidence="2 9">Belongs to the type II topoisomerase GyrA/ParC subunit family.</text>
</comment>
<reference evidence="12" key="1">
    <citation type="journal article" date="2020" name="mSystems">
        <title>Genome- and Community-Level Interaction Insights into Carbon Utilization and Element Cycling Functions of Hydrothermarchaeota in Hydrothermal Sediment.</title>
        <authorList>
            <person name="Zhou Z."/>
            <person name="Liu Y."/>
            <person name="Xu W."/>
            <person name="Pan J."/>
            <person name="Luo Z.H."/>
            <person name="Li M."/>
        </authorList>
    </citation>
    <scope>NUCLEOTIDE SEQUENCE [LARGE SCALE GENOMIC DNA]</scope>
    <source>
        <strain evidence="12">HyVt-115</strain>
    </source>
</reference>
<dbReference type="InterPro" id="IPR002205">
    <property type="entry name" value="Topo_IIA_dom_A"/>
</dbReference>
<dbReference type="PANTHER" id="PTHR43493:SF5">
    <property type="entry name" value="DNA GYRASE SUBUNIT A, CHLOROPLASTIC_MITOCHONDRIAL"/>
    <property type="match status" value="1"/>
</dbReference>
<proteinExistence type="inferred from homology"/>
<organism evidence="12">
    <name type="scientific">Thermosulfidibacter takaii</name>
    <dbReference type="NCBI Taxonomy" id="412593"/>
    <lineage>
        <taxon>Bacteria</taxon>
        <taxon>Pseudomonadati</taxon>
        <taxon>Thermosulfidibacterota</taxon>
        <taxon>Thermosulfidibacteria</taxon>
        <taxon>Thermosulfidibacterales</taxon>
        <taxon>Thermosulfidibacteraceae</taxon>
    </lineage>
</organism>
<dbReference type="InterPro" id="IPR006691">
    <property type="entry name" value="GyrA/parC_rep"/>
</dbReference>
<evidence type="ECO:0000256" key="10">
    <source>
        <dbReference type="PROSITE-ProRule" id="PRU01384"/>
    </source>
</evidence>
<comment type="subcellular location">
    <subcellularLocation>
        <location evidence="9">Cytoplasm</location>
    </subcellularLocation>
</comment>
<dbReference type="Gene3D" id="1.10.268.10">
    <property type="entry name" value="Topoisomerase, domain 3"/>
    <property type="match status" value="1"/>
</dbReference>
<keyword evidence="7 9" id="KW-0413">Isomerase</keyword>
<dbReference type="GO" id="GO:0009330">
    <property type="term" value="C:DNA topoisomerase type II (double strand cut, ATP-hydrolyzing) complex"/>
    <property type="evidence" value="ECO:0007669"/>
    <property type="project" value="TreeGrafter"/>
</dbReference>
<dbReference type="GO" id="GO:0006261">
    <property type="term" value="P:DNA-templated DNA replication"/>
    <property type="evidence" value="ECO:0007669"/>
    <property type="project" value="UniProtKB-UniRule"/>
</dbReference>
<sequence>MSFMAQVIPISIEEEMKSAYIDYAMSVIVGRALPDIRDGLKPVHRRILYAMQELGLWHNRPFKKSARVVGEVLGKFHPHGDAAVYDALVRMAQEFTMRYPLVDGQGNFGSLDGDPPAAMRYTEVRITALAEEFLRDIEKDTVDFVPNFDGSFQEPTVLPARVPNLLVNGTSGIAVGMATNIPPHNLSEVVDALVYMIDHPEATVEELMNFIQGPDFPTGAFICGRDEIIRAYKTGRGSLRLRAKVEVEQLRGKRQALVVKEIPYQLNKASLVERISQLALEGKLEEVQAVRDESDRHGVRIVMELKRDEDPDFVLKKLYRYTPLETGFGIILIALVDGAPRLLSLPEMLKAFLDFRREVVTRRTLFDLERARDRAHILEGLKIALDHLDEIIALIRASDTPQEARQGLMGKFALSEKQAQAILDMRLQRLTALERDKIEKEYQEVLALIKELETILGEEAVLWKVIKDELLQIRERYGDERRTGILQEVEVFDPEEFIKEEDMVVTLTHRGLVKRTLLAQYRSQRKGGRGKKALEVKDEDFVEHLYVASTLDYLLFFTNRGKVHLLKVYEIPEGSRQAKGKPINQLLRLDEGEKVTAFAHLMEKDQNGHLMMATRLGVVKKVSLDQFRHVRRGGIIAIHLDEGDELISVKPVDQETPVIIGTRRGRAIVFSSSQVRAMGRAARGVRGIRLASGDVVVGMEVLEGEHILTVTEKGYGKRTPKGAYRVQARGGQGVTTHRLTDRTGRMVAILAVNSQDELFIATHEGMAIRLKAQEVSVMGRSTQGVKLMDLPAQDVVVGVSLVREREDEE</sequence>
<dbReference type="HAMAP" id="MF_01897">
    <property type="entry name" value="GyrA"/>
    <property type="match status" value="1"/>
</dbReference>
<dbReference type="AlphaFoldDB" id="A0A7C0U5T1"/>
<accession>A0A7C0U5T1</accession>
<dbReference type="Pfam" id="PF00521">
    <property type="entry name" value="DNA_topoisoIV"/>
    <property type="match status" value="1"/>
</dbReference>
<dbReference type="InterPro" id="IPR013757">
    <property type="entry name" value="Topo_IIA_A_a_sf"/>
</dbReference>
<keyword evidence="3 9" id="KW-0547">Nucleotide-binding</keyword>
<keyword evidence="9" id="KW-0963">Cytoplasm</keyword>
<comment type="function">
    <text evidence="9">A type II topoisomerase that negatively supercoils closed circular double-stranded (ds) DNA in an ATP-dependent manner to modulate DNA topology and maintain chromosomes in an underwound state. Negative supercoiling favors strand separation, and DNA replication, transcription, recombination and repair, all of which involve strand separation. Also able to catalyze the interconversion of other topological isomers of dsDNA rings, including catenanes and knotted rings. Type II topoisomerases break and join 2 DNA strands simultaneously in an ATP-dependent manner.</text>
</comment>
<dbReference type="FunFam" id="3.30.1360.40:FF:000002">
    <property type="entry name" value="DNA gyrase subunit A"/>
    <property type="match status" value="1"/>
</dbReference>
<dbReference type="InterPro" id="IPR013760">
    <property type="entry name" value="Topo_IIA-like_dom_sf"/>
</dbReference>
<evidence type="ECO:0000256" key="2">
    <source>
        <dbReference type="ARBA" id="ARBA00008263"/>
    </source>
</evidence>
<keyword evidence="6 9" id="KW-0238">DNA-binding</keyword>
<dbReference type="Pfam" id="PF03989">
    <property type="entry name" value="DNA_gyraseA_C"/>
    <property type="match status" value="6"/>
</dbReference>
<name>A0A7C0U5T1_9BACT</name>
<dbReference type="Proteomes" id="UP000885690">
    <property type="component" value="Unassembled WGS sequence"/>
</dbReference>
<comment type="subunit">
    <text evidence="9">Heterotetramer, composed of two GyrA and two GyrB chains. In the heterotetramer, GyrA contains the active site tyrosine that forms a transient covalent intermediate with DNA, while GyrB binds cofactors and catalyzes ATP hydrolysis.</text>
</comment>
<dbReference type="SUPFAM" id="SSF101904">
    <property type="entry name" value="GyrA/ParC C-terminal domain-like"/>
    <property type="match status" value="1"/>
</dbReference>
<dbReference type="GO" id="GO:0005694">
    <property type="term" value="C:chromosome"/>
    <property type="evidence" value="ECO:0007669"/>
    <property type="project" value="InterPro"/>
</dbReference>
<dbReference type="SUPFAM" id="SSF56719">
    <property type="entry name" value="Type II DNA topoisomerase"/>
    <property type="match status" value="1"/>
</dbReference>
<dbReference type="InterPro" id="IPR005743">
    <property type="entry name" value="GyrA"/>
</dbReference>
<dbReference type="NCBIfam" id="NF004044">
    <property type="entry name" value="PRK05561.1"/>
    <property type="match status" value="1"/>
</dbReference>
<dbReference type="FunFam" id="3.90.199.10:FF:000001">
    <property type="entry name" value="DNA gyrase subunit A"/>
    <property type="match status" value="1"/>
</dbReference>
<evidence type="ECO:0000313" key="12">
    <source>
        <dbReference type="EMBL" id="HDD52722.1"/>
    </source>
</evidence>
<dbReference type="InterPro" id="IPR050220">
    <property type="entry name" value="Type_II_DNA_Topoisomerases"/>
</dbReference>
<comment type="catalytic activity">
    <reaction evidence="1 9 10">
        <text>ATP-dependent breakage, passage and rejoining of double-stranded DNA.</text>
        <dbReference type="EC" id="5.6.2.2"/>
    </reaction>
</comment>
<dbReference type="FunFam" id="2.120.10.90:FF:000005">
    <property type="entry name" value="DNA topoisomerase 4 subunit A"/>
    <property type="match status" value="1"/>
</dbReference>
<evidence type="ECO:0000256" key="9">
    <source>
        <dbReference type="HAMAP-Rule" id="MF_01897"/>
    </source>
</evidence>
<dbReference type="NCBIfam" id="TIGR01063">
    <property type="entry name" value="gyrA"/>
    <property type="match status" value="1"/>
</dbReference>
<dbReference type="EMBL" id="DQWS01000055">
    <property type="protein sequence ID" value="HDD52722.1"/>
    <property type="molecule type" value="Genomic_DNA"/>
</dbReference>
<dbReference type="SMART" id="SM00434">
    <property type="entry name" value="TOP4c"/>
    <property type="match status" value="1"/>
</dbReference>
<comment type="subunit">
    <text evidence="8">Heterotetramer composed of ParC and ParE.</text>
</comment>
<dbReference type="GO" id="GO:0005737">
    <property type="term" value="C:cytoplasm"/>
    <property type="evidence" value="ECO:0007669"/>
    <property type="project" value="UniProtKB-SubCell"/>
</dbReference>
<dbReference type="NCBIfam" id="NF004043">
    <property type="entry name" value="PRK05560.1"/>
    <property type="match status" value="1"/>
</dbReference>
<feature type="domain" description="Topo IIA-type catalytic" evidence="11">
    <location>
        <begin position="33"/>
        <end position="503"/>
    </location>
</feature>
<comment type="caution">
    <text evidence="12">The sequence shown here is derived from an EMBL/GenBank/DDBJ whole genome shotgun (WGS) entry which is preliminary data.</text>
</comment>
<protein>
    <recommendedName>
        <fullName evidence="9">DNA gyrase subunit A</fullName>
        <ecNumber evidence="9">5.6.2.2</ecNumber>
    </recommendedName>
</protein>
<dbReference type="Gene3D" id="3.90.199.10">
    <property type="entry name" value="Topoisomerase II, domain 5"/>
    <property type="match status" value="1"/>
</dbReference>
<keyword evidence="4 9" id="KW-0067">ATP-binding</keyword>
<dbReference type="EC" id="5.6.2.2" evidence="9"/>
<dbReference type="FunFam" id="1.10.268.10:FF:000001">
    <property type="entry name" value="DNA gyrase subunit A"/>
    <property type="match status" value="1"/>
</dbReference>
<dbReference type="PANTHER" id="PTHR43493">
    <property type="entry name" value="DNA GYRASE/TOPOISOMERASE SUBUNIT A"/>
    <property type="match status" value="1"/>
</dbReference>
<dbReference type="CDD" id="cd00187">
    <property type="entry name" value="TOP4c"/>
    <property type="match status" value="1"/>
</dbReference>
<keyword evidence="5 9" id="KW-0799">Topoisomerase</keyword>
<evidence type="ECO:0000256" key="8">
    <source>
        <dbReference type="ARBA" id="ARBA00063644"/>
    </source>
</evidence>
<evidence type="ECO:0000259" key="11">
    <source>
        <dbReference type="PROSITE" id="PS52040"/>
    </source>
</evidence>
<comment type="caution">
    <text evidence="9">Lacks conserved residue(s) required for the propagation of feature annotation.</text>
</comment>
<comment type="miscellaneous">
    <text evidence="9">Few gyrases are as efficient as E.coli at forming negative supercoils. Not all organisms have 2 type II topoisomerases; in organisms with a single type II topoisomerase this enzyme also has to decatenate newly replicated chromosomes.</text>
</comment>
<evidence type="ECO:0000256" key="5">
    <source>
        <dbReference type="ARBA" id="ARBA00023029"/>
    </source>
</evidence>
<evidence type="ECO:0000256" key="4">
    <source>
        <dbReference type="ARBA" id="ARBA00022840"/>
    </source>
</evidence>
<dbReference type="Gene3D" id="2.120.10.90">
    <property type="entry name" value="DNA gyrase/topoisomerase IV, subunit A, C-terminal"/>
    <property type="match status" value="1"/>
</dbReference>
<dbReference type="GO" id="GO:0003677">
    <property type="term" value="F:DNA binding"/>
    <property type="evidence" value="ECO:0007669"/>
    <property type="project" value="UniProtKB-UniRule"/>
</dbReference>
<feature type="active site" description="O-(5'-phospho-DNA)-tyrosine intermediate" evidence="9 10">
    <location>
        <position position="121"/>
    </location>
</feature>
<dbReference type="Gene3D" id="3.30.1360.40">
    <property type="match status" value="1"/>
</dbReference>
<dbReference type="GO" id="GO:0005524">
    <property type="term" value="F:ATP binding"/>
    <property type="evidence" value="ECO:0007669"/>
    <property type="project" value="UniProtKB-UniRule"/>
</dbReference>
<dbReference type="GO" id="GO:0034335">
    <property type="term" value="F:DNA negative supercoiling activity"/>
    <property type="evidence" value="ECO:0007669"/>
    <property type="project" value="UniProtKB-ARBA"/>
</dbReference>
<gene>
    <name evidence="9 12" type="primary">gyrA</name>
    <name evidence="12" type="ORF">ENF32_01470</name>
</gene>
<dbReference type="InterPro" id="IPR013758">
    <property type="entry name" value="Topo_IIA_A/C_ab"/>
</dbReference>
<evidence type="ECO:0000256" key="7">
    <source>
        <dbReference type="ARBA" id="ARBA00023235"/>
    </source>
</evidence>
<evidence type="ECO:0000256" key="6">
    <source>
        <dbReference type="ARBA" id="ARBA00023125"/>
    </source>
</evidence>
<evidence type="ECO:0000256" key="3">
    <source>
        <dbReference type="ARBA" id="ARBA00022741"/>
    </source>
</evidence>
<dbReference type="InterPro" id="IPR035516">
    <property type="entry name" value="Gyrase/topoIV_suA_C"/>
</dbReference>
<dbReference type="PROSITE" id="PS52040">
    <property type="entry name" value="TOPO_IIA"/>
    <property type="match status" value="1"/>
</dbReference>
<evidence type="ECO:0000256" key="1">
    <source>
        <dbReference type="ARBA" id="ARBA00000185"/>
    </source>
</evidence>